<dbReference type="InterPro" id="IPR036086">
    <property type="entry name" value="ParB/Sulfiredoxin_sf"/>
</dbReference>
<dbReference type="SUPFAM" id="SSF110849">
    <property type="entry name" value="ParB/Sulfiredoxin"/>
    <property type="match status" value="1"/>
</dbReference>
<reference evidence="4" key="1">
    <citation type="submission" date="2021-01" db="EMBL/GenBank/DDBJ databases">
        <title>Diatom-associated Roseobacters Show Island Model of Population Structure.</title>
        <authorList>
            <person name="Qu L."/>
            <person name="Feng X."/>
            <person name="Chen Y."/>
            <person name="Li L."/>
            <person name="Wang X."/>
            <person name="Hu Z."/>
            <person name="Wang H."/>
            <person name="Luo H."/>
        </authorList>
    </citation>
    <scope>NUCLEOTIDE SEQUENCE</scope>
    <source>
        <strain evidence="4">SM26-45</strain>
    </source>
</reference>
<dbReference type="InterPro" id="IPR050336">
    <property type="entry name" value="Chromosome_partition/occlusion"/>
</dbReference>
<feature type="domain" description="ParB-like N-terminal" evidence="3">
    <location>
        <begin position="3"/>
        <end position="98"/>
    </location>
</feature>
<sequence length="287" mass="31833">MLKRIPLEKITRNPDQPRQTFEPRALADLAASIKENGLKQPITVRPVDGPVPYMIVMGERRYRAHCLLAEAGETVDILCHVRKMDDREMHIDAILENLQRAEVSPLEEAAAYQRAIDDLGFTVPELAKKLGVSQHWRITDRIRLLGLTDDNRQLLATGIITQTQAYHMARLSPNGQQTFVKLCAQGLVSTNQAAEQAAAAIEAKENQIDMPMVIDMPKRVSIKSTENRIDALGAALQPLFKDGAFKVDGNIDTAEAQRCIEKLKLLARNIGQVEREILRAASVSAAA</sequence>
<evidence type="ECO:0000313" key="5">
    <source>
        <dbReference type="Proteomes" id="UP000809337"/>
    </source>
</evidence>
<dbReference type="Gene3D" id="1.10.10.2830">
    <property type="match status" value="1"/>
</dbReference>
<dbReference type="InterPro" id="IPR004437">
    <property type="entry name" value="ParB/RepB/Spo0J"/>
</dbReference>
<organism evidence="4 5">
    <name type="scientific">Pseudosulfitobacter pseudonitzschiae</name>
    <dbReference type="NCBI Taxonomy" id="1402135"/>
    <lineage>
        <taxon>Bacteria</taxon>
        <taxon>Pseudomonadati</taxon>
        <taxon>Pseudomonadota</taxon>
        <taxon>Alphaproteobacteria</taxon>
        <taxon>Rhodobacterales</taxon>
        <taxon>Roseobacteraceae</taxon>
        <taxon>Pseudosulfitobacter</taxon>
    </lineage>
</organism>
<dbReference type="Pfam" id="PF17762">
    <property type="entry name" value="HTH_ParB"/>
    <property type="match status" value="1"/>
</dbReference>
<proteinExistence type="inferred from homology"/>
<comment type="similarity">
    <text evidence="1">Belongs to the ParB family.</text>
</comment>
<dbReference type="GO" id="GO:0007059">
    <property type="term" value="P:chromosome segregation"/>
    <property type="evidence" value="ECO:0007669"/>
    <property type="project" value="UniProtKB-KW"/>
</dbReference>
<protein>
    <submittedName>
        <fullName evidence="4">ParB/RepB/Spo0J family partition protein</fullName>
    </submittedName>
</protein>
<evidence type="ECO:0000256" key="1">
    <source>
        <dbReference type="ARBA" id="ARBA00006295"/>
    </source>
</evidence>
<dbReference type="SMART" id="SM00470">
    <property type="entry name" value="ParB"/>
    <property type="match status" value="1"/>
</dbReference>
<dbReference type="PANTHER" id="PTHR33375:SF1">
    <property type="entry name" value="CHROMOSOME-PARTITIONING PROTEIN PARB-RELATED"/>
    <property type="match status" value="1"/>
</dbReference>
<dbReference type="Proteomes" id="UP000809337">
    <property type="component" value="Unassembled WGS sequence"/>
</dbReference>
<dbReference type="Gene3D" id="3.90.1530.30">
    <property type="match status" value="1"/>
</dbReference>
<comment type="caution">
    <text evidence="4">The sequence shown here is derived from an EMBL/GenBank/DDBJ whole genome shotgun (WGS) entry which is preliminary data.</text>
</comment>
<evidence type="ECO:0000259" key="3">
    <source>
        <dbReference type="SMART" id="SM00470"/>
    </source>
</evidence>
<dbReference type="RefSeq" id="WP_231035290.1">
    <property type="nucleotide sequence ID" value="NZ_JAJNGX010000015.1"/>
</dbReference>
<dbReference type="PANTHER" id="PTHR33375">
    <property type="entry name" value="CHROMOSOME-PARTITIONING PROTEIN PARB-RELATED"/>
    <property type="match status" value="1"/>
</dbReference>
<dbReference type="InterPro" id="IPR003115">
    <property type="entry name" value="ParB_N"/>
</dbReference>
<dbReference type="AlphaFoldDB" id="A0A9Q2NRJ4"/>
<dbReference type="Pfam" id="PF02195">
    <property type="entry name" value="ParB_N"/>
    <property type="match status" value="1"/>
</dbReference>
<dbReference type="EMBL" id="JAFBWN010000015">
    <property type="protein sequence ID" value="MBM2356398.1"/>
    <property type="molecule type" value="Genomic_DNA"/>
</dbReference>
<dbReference type="InterPro" id="IPR041468">
    <property type="entry name" value="HTH_ParB/Spo0J"/>
</dbReference>
<accession>A0A9Q2NRJ4</accession>
<dbReference type="GO" id="GO:0045881">
    <property type="term" value="P:positive regulation of sporulation resulting in formation of a cellular spore"/>
    <property type="evidence" value="ECO:0007669"/>
    <property type="project" value="TreeGrafter"/>
</dbReference>
<evidence type="ECO:0000313" key="4">
    <source>
        <dbReference type="EMBL" id="MBM2356398.1"/>
    </source>
</evidence>
<dbReference type="SUPFAM" id="SSF109709">
    <property type="entry name" value="KorB DNA-binding domain-like"/>
    <property type="match status" value="1"/>
</dbReference>
<dbReference type="NCBIfam" id="TIGR00180">
    <property type="entry name" value="parB_part"/>
    <property type="match status" value="1"/>
</dbReference>
<name>A0A9Q2NRJ4_9RHOB</name>
<keyword evidence="2" id="KW-0159">Chromosome partition</keyword>
<dbReference type="GO" id="GO:0003677">
    <property type="term" value="F:DNA binding"/>
    <property type="evidence" value="ECO:0007669"/>
    <property type="project" value="InterPro"/>
</dbReference>
<dbReference type="GO" id="GO:0005694">
    <property type="term" value="C:chromosome"/>
    <property type="evidence" value="ECO:0007669"/>
    <property type="project" value="TreeGrafter"/>
</dbReference>
<evidence type="ECO:0000256" key="2">
    <source>
        <dbReference type="ARBA" id="ARBA00022829"/>
    </source>
</evidence>
<gene>
    <name evidence="4" type="ORF">JQX14_17720</name>
</gene>